<evidence type="ECO:0000256" key="1">
    <source>
        <dbReference type="ARBA" id="ARBA00004370"/>
    </source>
</evidence>
<dbReference type="PANTHER" id="PTHR13193:SF0">
    <property type="entry name" value="PAT COMPLEX SUBUNIT ASTERIX"/>
    <property type="match status" value="1"/>
</dbReference>
<keyword evidence="8" id="KW-1185">Reference proteome</keyword>
<reference evidence="8" key="1">
    <citation type="journal article" date="2018" name="Nat. Microbiol.">
        <title>Leveraging single-cell genomics to expand the fungal tree of life.</title>
        <authorList>
            <person name="Ahrendt S.R."/>
            <person name="Quandt C.A."/>
            <person name="Ciobanu D."/>
            <person name="Clum A."/>
            <person name="Salamov A."/>
            <person name="Andreopoulos B."/>
            <person name="Cheng J.F."/>
            <person name="Woyke T."/>
            <person name="Pelin A."/>
            <person name="Henrissat B."/>
            <person name="Reynolds N.K."/>
            <person name="Benny G.L."/>
            <person name="Smith M.E."/>
            <person name="James T.Y."/>
            <person name="Grigoriev I.V."/>
        </authorList>
    </citation>
    <scope>NUCLEOTIDE SEQUENCE [LARGE SCALE GENOMIC DNA]</scope>
    <source>
        <strain evidence="8">RSA 468</strain>
    </source>
</reference>
<evidence type="ECO:0000313" key="7">
    <source>
        <dbReference type="EMBL" id="RKP33917.1"/>
    </source>
</evidence>
<evidence type="ECO:0000256" key="6">
    <source>
        <dbReference type="SAM" id="Phobius"/>
    </source>
</evidence>
<keyword evidence="3 6" id="KW-0812">Transmembrane</keyword>
<dbReference type="AlphaFoldDB" id="A0A4P9ZKY0"/>
<evidence type="ECO:0000256" key="5">
    <source>
        <dbReference type="ARBA" id="ARBA00023136"/>
    </source>
</evidence>
<proteinExistence type="inferred from homology"/>
<dbReference type="Proteomes" id="UP000268162">
    <property type="component" value="Unassembled WGS sequence"/>
</dbReference>
<evidence type="ECO:0000256" key="2">
    <source>
        <dbReference type="ARBA" id="ARBA00009066"/>
    </source>
</evidence>
<evidence type="ECO:0008006" key="9">
    <source>
        <dbReference type="Google" id="ProtNLM"/>
    </source>
</evidence>
<sequence length="108" mass="12072">MPVQTQGDPRRPQDVKPFYISPAMVEQSTDGLTEIYNLVGLIAALVGIMFRFRYASWLSLFASLLGTVHERKITEDPNKRPTMSSITFALMGLGTAYLPYAVKIYQGL</sequence>
<dbReference type="GO" id="GO:0045048">
    <property type="term" value="P:protein insertion into ER membrane"/>
    <property type="evidence" value="ECO:0007669"/>
    <property type="project" value="InterPro"/>
</dbReference>
<feature type="transmembrane region" description="Helical" evidence="6">
    <location>
        <begin position="81"/>
        <end position="102"/>
    </location>
</feature>
<evidence type="ECO:0000313" key="8">
    <source>
        <dbReference type="Proteomes" id="UP000268162"/>
    </source>
</evidence>
<dbReference type="InterPro" id="IPR005351">
    <property type="entry name" value="ASTER"/>
</dbReference>
<dbReference type="OrthoDB" id="284718at2759"/>
<feature type="transmembrane region" description="Helical" evidence="6">
    <location>
        <begin position="35"/>
        <end position="54"/>
    </location>
</feature>
<dbReference type="GO" id="GO:0044183">
    <property type="term" value="F:protein folding chaperone"/>
    <property type="evidence" value="ECO:0007669"/>
    <property type="project" value="InterPro"/>
</dbReference>
<comment type="subcellular location">
    <subcellularLocation>
        <location evidence="1">Membrane</location>
    </subcellularLocation>
</comment>
<dbReference type="Pfam" id="PF03669">
    <property type="entry name" value="ASTER"/>
    <property type="match status" value="1"/>
</dbReference>
<dbReference type="STRING" id="215637.A0A4P9ZKY0"/>
<keyword evidence="5 6" id="KW-0472">Membrane</keyword>
<keyword evidence="4 6" id="KW-1133">Transmembrane helix</keyword>
<accession>A0A4P9ZKY0</accession>
<evidence type="ECO:0000256" key="4">
    <source>
        <dbReference type="ARBA" id="ARBA00022989"/>
    </source>
</evidence>
<dbReference type="EMBL" id="ML003466">
    <property type="protein sequence ID" value="RKP33917.1"/>
    <property type="molecule type" value="Genomic_DNA"/>
</dbReference>
<dbReference type="GO" id="GO:0005789">
    <property type="term" value="C:endoplasmic reticulum membrane"/>
    <property type="evidence" value="ECO:0007669"/>
    <property type="project" value="InterPro"/>
</dbReference>
<protein>
    <recommendedName>
        <fullName evidence="9">Protein Asterix</fullName>
    </recommendedName>
</protein>
<name>A0A4P9ZKY0_9FUNG</name>
<organism evidence="7 8">
    <name type="scientific">Dimargaris cristalligena</name>
    <dbReference type="NCBI Taxonomy" id="215637"/>
    <lineage>
        <taxon>Eukaryota</taxon>
        <taxon>Fungi</taxon>
        <taxon>Fungi incertae sedis</taxon>
        <taxon>Zoopagomycota</taxon>
        <taxon>Kickxellomycotina</taxon>
        <taxon>Dimargaritomycetes</taxon>
        <taxon>Dimargaritales</taxon>
        <taxon>Dimargaritaceae</taxon>
        <taxon>Dimargaris</taxon>
    </lineage>
</organism>
<dbReference type="PANTHER" id="PTHR13193">
    <property type="entry name" value="CGI-140"/>
    <property type="match status" value="1"/>
</dbReference>
<gene>
    <name evidence="7" type="ORF">BJ085DRAFT_39941</name>
</gene>
<evidence type="ECO:0000256" key="3">
    <source>
        <dbReference type="ARBA" id="ARBA00022692"/>
    </source>
</evidence>
<comment type="similarity">
    <text evidence="2">Belongs to the Asterix family.</text>
</comment>